<keyword evidence="5 12" id="KW-0812">Transmembrane</keyword>
<accession>A0A8X7CKA3</accession>
<reference evidence="13" key="1">
    <citation type="submission" date="2020-08" db="EMBL/GenBank/DDBJ databases">
        <title>Multicomponent nature underlies the extraordinary mechanical properties of spider dragline silk.</title>
        <authorList>
            <person name="Kono N."/>
            <person name="Nakamura H."/>
            <person name="Mori M."/>
            <person name="Yoshida Y."/>
            <person name="Ohtoshi R."/>
            <person name="Malay A.D."/>
            <person name="Moran D.A.P."/>
            <person name="Tomita M."/>
            <person name="Numata K."/>
            <person name="Arakawa K."/>
        </authorList>
    </citation>
    <scope>NUCLEOTIDE SEQUENCE</scope>
</reference>
<comment type="subcellular location">
    <subcellularLocation>
        <location evidence="1">Membrane</location>
        <topology evidence="1">Multi-pass membrane protein</topology>
    </subcellularLocation>
</comment>
<keyword evidence="9" id="KW-0472">Membrane</keyword>
<keyword evidence="11 12" id="KW-0407">Ion channel</keyword>
<evidence type="ECO:0000256" key="7">
    <source>
        <dbReference type="ARBA" id="ARBA00023053"/>
    </source>
</evidence>
<dbReference type="OrthoDB" id="6435363at2759"/>
<comment type="similarity">
    <text evidence="2 12">Belongs to the amiloride-sensitive sodium channel (TC 1.A.6) family.</text>
</comment>
<dbReference type="AlphaFoldDB" id="A0A8X7CKA3"/>
<evidence type="ECO:0000256" key="6">
    <source>
        <dbReference type="ARBA" id="ARBA00022989"/>
    </source>
</evidence>
<evidence type="ECO:0000256" key="4">
    <source>
        <dbReference type="ARBA" id="ARBA00022461"/>
    </source>
</evidence>
<keyword evidence="8 12" id="KW-0406">Ion transport</keyword>
<keyword evidence="7" id="KW-0915">Sodium</keyword>
<evidence type="ECO:0000256" key="11">
    <source>
        <dbReference type="ARBA" id="ARBA00023303"/>
    </source>
</evidence>
<dbReference type="GO" id="GO:0005886">
    <property type="term" value="C:plasma membrane"/>
    <property type="evidence" value="ECO:0007669"/>
    <property type="project" value="TreeGrafter"/>
</dbReference>
<gene>
    <name evidence="13" type="primary">AVEN_115864_1</name>
    <name evidence="13" type="ORF">TNIN_485501</name>
</gene>
<organism evidence="13 14">
    <name type="scientific">Trichonephila inaurata madagascariensis</name>
    <dbReference type="NCBI Taxonomy" id="2747483"/>
    <lineage>
        <taxon>Eukaryota</taxon>
        <taxon>Metazoa</taxon>
        <taxon>Ecdysozoa</taxon>
        <taxon>Arthropoda</taxon>
        <taxon>Chelicerata</taxon>
        <taxon>Arachnida</taxon>
        <taxon>Araneae</taxon>
        <taxon>Araneomorphae</taxon>
        <taxon>Entelegynae</taxon>
        <taxon>Araneoidea</taxon>
        <taxon>Nephilidae</taxon>
        <taxon>Trichonephila</taxon>
        <taxon>Trichonephila inaurata</taxon>
    </lineage>
</organism>
<evidence type="ECO:0000313" key="14">
    <source>
        <dbReference type="Proteomes" id="UP000886998"/>
    </source>
</evidence>
<evidence type="ECO:0000256" key="5">
    <source>
        <dbReference type="ARBA" id="ARBA00022692"/>
    </source>
</evidence>
<evidence type="ECO:0000256" key="1">
    <source>
        <dbReference type="ARBA" id="ARBA00004141"/>
    </source>
</evidence>
<dbReference type="Pfam" id="PF00858">
    <property type="entry name" value="ASC"/>
    <property type="match status" value="1"/>
</dbReference>
<keyword evidence="6" id="KW-1133">Transmembrane helix</keyword>
<keyword evidence="4 12" id="KW-0894">Sodium channel</keyword>
<evidence type="ECO:0000256" key="12">
    <source>
        <dbReference type="RuleBase" id="RU000679"/>
    </source>
</evidence>
<comment type="caution">
    <text evidence="13">The sequence shown here is derived from an EMBL/GenBank/DDBJ whole genome shotgun (WGS) entry which is preliminary data.</text>
</comment>
<evidence type="ECO:0000256" key="3">
    <source>
        <dbReference type="ARBA" id="ARBA00022448"/>
    </source>
</evidence>
<name>A0A8X7CKA3_9ARAC</name>
<dbReference type="GO" id="GO:0015280">
    <property type="term" value="F:ligand-gated sodium channel activity"/>
    <property type="evidence" value="ECO:0007669"/>
    <property type="project" value="TreeGrafter"/>
</dbReference>
<dbReference type="PANTHER" id="PTHR11690">
    <property type="entry name" value="AMILORIDE-SENSITIVE SODIUM CHANNEL-RELATED"/>
    <property type="match status" value="1"/>
</dbReference>
<evidence type="ECO:0000256" key="8">
    <source>
        <dbReference type="ARBA" id="ARBA00023065"/>
    </source>
</evidence>
<dbReference type="EMBL" id="BMAV01018329">
    <property type="protein sequence ID" value="GFY70566.1"/>
    <property type="molecule type" value="Genomic_DNA"/>
</dbReference>
<protein>
    <submittedName>
        <fullName evidence="13">Uncharacterized protein</fullName>
    </submittedName>
</protein>
<keyword evidence="10 12" id="KW-0739">Sodium transport</keyword>
<keyword evidence="3 12" id="KW-0813">Transport</keyword>
<sequence length="393" mass="45564">MDAPKSEIGNLICSRATFCERRIKRSKFCSKYPNSCTYPNQELCNMYPDYCGDNTTKVPMEDSKESLNMEDAIDLGHDSKNLLIWEAWENPEGPFLRLNAEEQVPVPCYSLGVRVDDPRDARYKIKDEWKVDDDEFVFDAEERELFYPNSKPGILFAIHSPFEAVDPFEEGIFMKPGYLYRITLQMMQEELLPHPYKTDCSNYTEKWLKANKTGPRSQEMCRHKCIRDVFEYCFNCTDIHILYPKKTRICGINELGKGCASGNAIESEVQEKILKSCLKSCKDDCSRMKFSYRVQESFITQKMVFNSTRISSRHIKVKIYFDDSEILTIRYKPQFQEVEAFSYVGGFIGIWLGISLVQVADVFESIFRITRYVFKKGSSCSMKSDARTESGVK</sequence>
<proteinExistence type="inferred from homology"/>
<dbReference type="Gene3D" id="1.10.287.770">
    <property type="entry name" value="YojJ-like"/>
    <property type="match status" value="1"/>
</dbReference>
<evidence type="ECO:0000256" key="10">
    <source>
        <dbReference type="ARBA" id="ARBA00023201"/>
    </source>
</evidence>
<dbReference type="Proteomes" id="UP000886998">
    <property type="component" value="Unassembled WGS sequence"/>
</dbReference>
<evidence type="ECO:0000256" key="9">
    <source>
        <dbReference type="ARBA" id="ARBA00023136"/>
    </source>
</evidence>
<evidence type="ECO:0000256" key="2">
    <source>
        <dbReference type="ARBA" id="ARBA00007193"/>
    </source>
</evidence>
<keyword evidence="14" id="KW-1185">Reference proteome</keyword>
<dbReference type="InterPro" id="IPR001873">
    <property type="entry name" value="ENaC"/>
</dbReference>
<evidence type="ECO:0000313" key="13">
    <source>
        <dbReference type="EMBL" id="GFY70566.1"/>
    </source>
</evidence>